<dbReference type="Proteomes" id="UP000521313">
    <property type="component" value="Unassembled WGS sequence"/>
</dbReference>
<dbReference type="EMBL" id="JACHHD010000001">
    <property type="protein sequence ID" value="MBB5184015.1"/>
    <property type="molecule type" value="Genomic_DNA"/>
</dbReference>
<comment type="caution">
    <text evidence="2">The sequence shown here is derived from an EMBL/GenBank/DDBJ whole genome shotgun (WGS) entry which is preliminary data.</text>
</comment>
<sequence length="380" mass="43004">MKMKYKDTGFRAFYRHFIAVPMKENLKVALKDFPGAEDANCILTYGYIDREAGLTLEILAAGKETKKGFSFAEGNDTVSSKIRIGNVADDEVAFFDDEDGNLAARYTGKLEMLHGYDAPEEVEKTRSMTFLDASRDESCIDDVLVYLVKDGLKPEGCWVRISGLGDHWIMGTLLNEPDQNFGYHNGEKIAFFVQETEDKKVICYSDMNPSQKITAADLEDGSLLEAAVTAFNNERTEPHLIDILELLRDSYVWIPCNAVLNEEDQKYWDDIARKLTDNPDADPTELIGTEYRSKGETRMIPDILQNGDAYFFPVFSTVEAMGEYGEHFSKVQRHMLQAITLAKNNEKELAGIVLNAFTEPFVLDAKIWDVVENMKSRIEE</sequence>
<dbReference type="InterPro" id="IPR009839">
    <property type="entry name" value="SseB_N"/>
</dbReference>
<evidence type="ECO:0000313" key="2">
    <source>
        <dbReference type="EMBL" id="MBB5184015.1"/>
    </source>
</evidence>
<organism evidence="2 3">
    <name type="scientific">Faecalicoccus acidiformans</name>
    <dbReference type="NCBI Taxonomy" id="915173"/>
    <lineage>
        <taxon>Bacteria</taxon>
        <taxon>Bacillati</taxon>
        <taxon>Bacillota</taxon>
        <taxon>Erysipelotrichia</taxon>
        <taxon>Erysipelotrichales</taxon>
        <taxon>Erysipelotrichaceae</taxon>
        <taxon>Faecalicoccus</taxon>
    </lineage>
</organism>
<name>A0A7W8FXR0_9FIRM</name>
<feature type="domain" description="SseB protein N-terminal" evidence="1">
    <location>
        <begin position="224"/>
        <end position="362"/>
    </location>
</feature>
<proteinExistence type="predicted"/>
<reference evidence="2 3" key="1">
    <citation type="submission" date="2020-08" db="EMBL/GenBank/DDBJ databases">
        <title>Genomic Encyclopedia of Type Strains, Phase IV (KMG-IV): sequencing the most valuable type-strain genomes for metagenomic binning, comparative biology and taxonomic classification.</title>
        <authorList>
            <person name="Goeker M."/>
        </authorList>
    </citation>
    <scope>NUCLEOTIDE SEQUENCE [LARGE SCALE GENOMIC DNA]</scope>
    <source>
        <strain evidence="2 3">DSM 26963</strain>
    </source>
</reference>
<dbReference type="AlphaFoldDB" id="A0A7W8FXR0"/>
<dbReference type="Pfam" id="PF07179">
    <property type="entry name" value="SseB"/>
    <property type="match status" value="1"/>
</dbReference>
<gene>
    <name evidence="2" type="ORF">HNQ43_000048</name>
</gene>
<evidence type="ECO:0000259" key="1">
    <source>
        <dbReference type="Pfam" id="PF07179"/>
    </source>
</evidence>
<dbReference type="RefSeq" id="WP_183373700.1">
    <property type="nucleotide sequence ID" value="NZ_JACHHD010000001.1"/>
</dbReference>
<evidence type="ECO:0000313" key="3">
    <source>
        <dbReference type="Proteomes" id="UP000521313"/>
    </source>
</evidence>
<protein>
    <recommendedName>
        <fullName evidence="1">SseB protein N-terminal domain-containing protein</fullName>
    </recommendedName>
</protein>
<accession>A0A7W8FXR0</accession>